<comment type="caution">
    <text evidence="2">The sequence shown here is derived from an EMBL/GenBank/DDBJ whole genome shotgun (WGS) entry which is preliminary data.</text>
</comment>
<evidence type="ECO:0000313" key="2">
    <source>
        <dbReference type="EMBL" id="PGH04720.1"/>
    </source>
</evidence>
<dbReference type="Pfam" id="PF20174">
    <property type="entry name" value="DUF6540"/>
    <property type="match status" value="1"/>
</dbReference>
<name>A0A2B7X768_9EURO</name>
<evidence type="ECO:0000313" key="3">
    <source>
        <dbReference type="Proteomes" id="UP000223968"/>
    </source>
</evidence>
<proteinExistence type="predicted"/>
<sequence length="141" mass="15793">MSQTPIYTAILNDGTIYKHWTLFIDAPPPHQKLSLNALGSSEGVFRYECTEITGANNNPRDNPGLEQLYHLCDIDTADAGKVRDVAGQLKIRNEVKGWNCQDFVLDLLEALEEKGIVDTERGDGRYGERKERLRGMQDGLA</sequence>
<feature type="compositionally biased region" description="Basic and acidic residues" evidence="1">
    <location>
        <begin position="121"/>
        <end position="135"/>
    </location>
</feature>
<dbReference type="OrthoDB" id="37659at2759"/>
<dbReference type="Proteomes" id="UP000223968">
    <property type="component" value="Unassembled WGS sequence"/>
</dbReference>
<dbReference type="AlphaFoldDB" id="A0A2B7X768"/>
<reference evidence="2 3" key="1">
    <citation type="submission" date="2017-10" db="EMBL/GenBank/DDBJ databases">
        <title>Comparative genomics in systemic dimorphic fungi from Ajellomycetaceae.</title>
        <authorList>
            <person name="Munoz J.F."/>
            <person name="Mcewen J.G."/>
            <person name="Clay O.K."/>
            <person name="Cuomo C.A."/>
        </authorList>
    </citation>
    <scope>NUCLEOTIDE SEQUENCE [LARGE SCALE GENOMIC DNA]</scope>
    <source>
        <strain evidence="2 3">UAMH5409</strain>
    </source>
</reference>
<gene>
    <name evidence="2" type="ORF">AJ79_06999</name>
</gene>
<dbReference type="EMBL" id="PDNB01000133">
    <property type="protein sequence ID" value="PGH04720.1"/>
    <property type="molecule type" value="Genomic_DNA"/>
</dbReference>
<keyword evidence="3" id="KW-1185">Reference proteome</keyword>
<protein>
    <submittedName>
        <fullName evidence="2">Uncharacterized protein</fullName>
    </submittedName>
</protein>
<feature type="region of interest" description="Disordered" evidence="1">
    <location>
        <begin position="121"/>
        <end position="141"/>
    </location>
</feature>
<dbReference type="InterPro" id="IPR046670">
    <property type="entry name" value="DUF6540"/>
</dbReference>
<evidence type="ECO:0000256" key="1">
    <source>
        <dbReference type="SAM" id="MobiDB-lite"/>
    </source>
</evidence>
<organism evidence="2 3">
    <name type="scientific">Helicocarpus griseus UAMH5409</name>
    <dbReference type="NCBI Taxonomy" id="1447875"/>
    <lineage>
        <taxon>Eukaryota</taxon>
        <taxon>Fungi</taxon>
        <taxon>Dikarya</taxon>
        <taxon>Ascomycota</taxon>
        <taxon>Pezizomycotina</taxon>
        <taxon>Eurotiomycetes</taxon>
        <taxon>Eurotiomycetidae</taxon>
        <taxon>Onygenales</taxon>
        <taxon>Ajellomycetaceae</taxon>
        <taxon>Helicocarpus</taxon>
    </lineage>
</organism>
<accession>A0A2B7X768</accession>